<proteinExistence type="predicted"/>
<comment type="caution">
    <text evidence="1">The sequence shown here is derived from an EMBL/GenBank/DDBJ whole genome shotgun (WGS) entry which is preliminary data.</text>
</comment>
<evidence type="ECO:0000313" key="2">
    <source>
        <dbReference type="Proteomes" id="UP000790377"/>
    </source>
</evidence>
<dbReference type="EMBL" id="MU267847">
    <property type="protein sequence ID" value="KAH7908087.1"/>
    <property type="molecule type" value="Genomic_DNA"/>
</dbReference>
<reference evidence="1" key="1">
    <citation type="journal article" date="2021" name="New Phytol.">
        <title>Evolutionary innovations through gain and loss of genes in the ectomycorrhizal Boletales.</title>
        <authorList>
            <person name="Wu G."/>
            <person name="Miyauchi S."/>
            <person name="Morin E."/>
            <person name="Kuo A."/>
            <person name="Drula E."/>
            <person name="Varga T."/>
            <person name="Kohler A."/>
            <person name="Feng B."/>
            <person name="Cao Y."/>
            <person name="Lipzen A."/>
            <person name="Daum C."/>
            <person name="Hundley H."/>
            <person name="Pangilinan J."/>
            <person name="Johnson J."/>
            <person name="Barry K."/>
            <person name="LaButti K."/>
            <person name="Ng V."/>
            <person name="Ahrendt S."/>
            <person name="Min B."/>
            <person name="Choi I.G."/>
            <person name="Park H."/>
            <person name="Plett J.M."/>
            <person name="Magnuson J."/>
            <person name="Spatafora J.W."/>
            <person name="Nagy L.G."/>
            <person name="Henrissat B."/>
            <person name="Grigoriev I.V."/>
            <person name="Yang Z.L."/>
            <person name="Xu J."/>
            <person name="Martin F.M."/>
        </authorList>
    </citation>
    <scope>NUCLEOTIDE SEQUENCE</scope>
    <source>
        <strain evidence="1">ATCC 28755</strain>
    </source>
</reference>
<protein>
    <submittedName>
        <fullName evidence="1">Uncharacterized protein</fullName>
    </submittedName>
</protein>
<evidence type="ECO:0000313" key="1">
    <source>
        <dbReference type="EMBL" id="KAH7908087.1"/>
    </source>
</evidence>
<keyword evidence="2" id="KW-1185">Reference proteome</keyword>
<dbReference type="Proteomes" id="UP000790377">
    <property type="component" value="Unassembled WGS sequence"/>
</dbReference>
<gene>
    <name evidence="1" type="ORF">BJ138DRAFT_975358</name>
</gene>
<name>A0ACB8A5S1_9AGAM</name>
<sequence length="81" mass="8882">ALVKSFGTPALFITLNPSDVNHPLLAAMGGLDADEWRTMTAYRRAVFVAQNPAVAARFFETMISNFLTIVVKPNQSRPGLF</sequence>
<organism evidence="1 2">
    <name type="scientific">Hygrophoropsis aurantiaca</name>
    <dbReference type="NCBI Taxonomy" id="72124"/>
    <lineage>
        <taxon>Eukaryota</taxon>
        <taxon>Fungi</taxon>
        <taxon>Dikarya</taxon>
        <taxon>Basidiomycota</taxon>
        <taxon>Agaricomycotina</taxon>
        <taxon>Agaricomycetes</taxon>
        <taxon>Agaricomycetidae</taxon>
        <taxon>Boletales</taxon>
        <taxon>Coniophorineae</taxon>
        <taxon>Hygrophoropsidaceae</taxon>
        <taxon>Hygrophoropsis</taxon>
    </lineage>
</organism>
<feature type="non-terminal residue" evidence="1">
    <location>
        <position position="81"/>
    </location>
</feature>
<feature type="non-terminal residue" evidence="1">
    <location>
        <position position="1"/>
    </location>
</feature>
<accession>A0ACB8A5S1</accession>